<evidence type="ECO:0000313" key="3">
    <source>
        <dbReference type="Proteomes" id="UP000054116"/>
    </source>
</evidence>
<feature type="non-terminal residue" evidence="2">
    <location>
        <position position="72"/>
    </location>
</feature>
<name>A0A091MD26_CARIC</name>
<dbReference type="EMBL" id="KK526948">
    <property type="protein sequence ID" value="KFP68484.1"/>
    <property type="molecule type" value="Genomic_DNA"/>
</dbReference>
<evidence type="ECO:0000313" key="2">
    <source>
        <dbReference type="EMBL" id="KFP68484.1"/>
    </source>
</evidence>
<reference evidence="2 3" key="1">
    <citation type="submission" date="2014-04" db="EMBL/GenBank/DDBJ databases">
        <title>Genome evolution of avian class.</title>
        <authorList>
            <person name="Zhang G."/>
            <person name="Li C."/>
        </authorList>
    </citation>
    <scope>NUCLEOTIDE SEQUENCE [LARGE SCALE GENOMIC DNA]</scope>
    <source>
        <strain evidence="2">BGI_N322</strain>
    </source>
</reference>
<proteinExistence type="predicted"/>
<feature type="region of interest" description="Disordered" evidence="1">
    <location>
        <begin position="49"/>
        <end position="72"/>
    </location>
</feature>
<organism evidence="2 3">
    <name type="scientific">Cariama cristata</name>
    <name type="common">Red-legged seriema</name>
    <dbReference type="NCBI Taxonomy" id="54380"/>
    <lineage>
        <taxon>Eukaryota</taxon>
        <taxon>Metazoa</taxon>
        <taxon>Chordata</taxon>
        <taxon>Craniata</taxon>
        <taxon>Vertebrata</taxon>
        <taxon>Euteleostomi</taxon>
        <taxon>Archelosauria</taxon>
        <taxon>Archosauria</taxon>
        <taxon>Dinosauria</taxon>
        <taxon>Saurischia</taxon>
        <taxon>Theropoda</taxon>
        <taxon>Coelurosauria</taxon>
        <taxon>Aves</taxon>
        <taxon>Neognathae</taxon>
        <taxon>Neoaves</taxon>
        <taxon>Telluraves</taxon>
        <taxon>Australaves</taxon>
        <taxon>Cariamiformes</taxon>
        <taxon>Cariamidae</taxon>
        <taxon>Cariama</taxon>
    </lineage>
</organism>
<sequence>MTCQLKHWAGSIHRPLPPGGPQLRKGGRGKEKILTNAFHVFNVLQLQGRNRGRGEKRKNPEGVFLHTHRKAE</sequence>
<evidence type="ECO:0000256" key="1">
    <source>
        <dbReference type="SAM" id="MobiDB-lite"/>
    </source>
</evidence>
<protein>
    <submittedName>
        <fullName evidence="2">Uncharacterized protein</fullName>
    </submittedName>
</protein>
<accession>A0A091MD26</accession>
<keyword evidence="3" id="KW-1185">Reference proteome</keyword>
<feature type="region of interest" description="Disordered" evidence="1">
    <location>
        <begin position="1"/>
        <end position="28"/>
    </location>
</feature>
<dbReference type="Proteomes" id="UP000054116">
    <property type="component" value="Unassembled WGS sequence"/>
</dbReference>
<dbReference type="AlphaFoldDB" id="A0A091MD26"/>
<gene>
    <name evidence="2" type="ORF">N322_06574</name>
</gene>